<keyword evidence="1" id="KW-0472">Membrane</keyword>
<evidence type="ECO:0000313" key="2">
    <source>
        <dbReference type="EMBL" id="SDH75972.1"/>
    </source>
</evidence>
<organism evidence="2 3">
    <name type="scientific">Pseudomonas abietaniphila</name>
    <dbReference type="NCBI Taxonomy" id="89065"/>
    <lineage>
        <taxon>Bacteria</taxon>
        <taxon>Pseudomonadati</taxon>
        <taxon>Pseudomonadota</taxon>
        <taxon>Gammaproteobacteria</taxon>
        <taxon>Pseudomonadales</taxon>
        <taxon>Pseudomonadaceae</taxon>
        <taxon>Pseudomonas</taxon>
    </lineage>
</organism>
<dbReference type="Proteomes" id="UP000182894">
    <property type="component" value="Unassembled WGS sequence"/>
</dbReference>
<reference evidence="3" key="1">
    <citation type="submission" date="2016-10" db="EMBL/GenBank/DDBJ databases">
        <authorList>
            <person name="Varghese N."/>
            <person name="Submissions S."/>
        </authorList>
    </citation>
    <scope>NUCLEOTIDE SEQUENCE [LARGE SCALE GENOMIC DNA]</scope>
    <source>
        <strain evidence="3">ATCC 700689</strain>
    </source>
</reference>
<dbReference type="AlphaFoldDB" id="A0A1G8F1I9"/>
<keyword evidence="3" id="KW-1185">Reference proteome</keyword>
<accession>A0A1G8F1I9</accession>
<protein>
    <submittedName>
        <fullName evidence="2">Uncharacterized protein</fullName>
    </submittedName>
</protein>
<gene>
    <name evidence="2" type="ORF">SAMN05216605_10862</name>
</gene>
<dbReference type="EMBL" id="FNCO01000008">
    <property type="protein sequence ID" value="SDH75972.1"/>
    <property type="molecule type" value="Genomic_DNA"/>
</dbReference>
<keyword evidence="1" id="KW-1133">Transmembrane helix</keyword>
<feature type="transmembrane region" description="Helical" evidence="1">
    <location>
        <begin position="6"/>
        <end position="27"/>
    </location>
</feature>
<sequence>MSFLQHSPAMVLNALALLAAGPGIWLLHTTRNLEQRETTQLHKLTEQAPIDEPMHLMDVPTLRMIRLSYRIGAACLGFALLLSWVSTKL</sequence>
<proteinExistence type="predicted"/>
<evidence type="ECO:0000313" key="3">
    <source>
        <dbReference type="Proteomes" id="UP000182894"/>
    </source>
</evidence>
<dbReference type="OrthoDB" id="7030838at2"/>
<feature type="transmembrane region" description="Helical" evidence="1">
    <location>
        <begin position="67"/>
        <end position="86"/>
    </location>
</feature>
<dbReference type="RefSeq" id="WP_074753566.1">
    <property type="nucleotide sequence ID" value="NZ_FNCO01000008.1"/>
</dbReference>
<evidence type="ECO:0000256" key="1">
    <source>
        <dbReference type="SAM" id="Phobius"/>
    </source>
</evidence>
<name>A0A1G8F1I9_9PSED</name>
<keyword evidence="1" id="KW-0812">Transmembrane</keyword>